<dbReference type="Proteomes" id="UP001150581">
    <property type="component" value="Unassembled WGS sequence"/>
</dbReference>
<accession>A0ACC1HW86</accession>
<protein>
    <submittedName>
        <fullName evidence="1">Uncharacterized protein</fullName>
    </submittedName>
</protein>
<evidence type="ECO:0000313" key="2">
    <source>
        <dbReference type="Proteomes" id="UP001150581"/>
    </source>
</evidence>
<proteinExistence type="predicted"/>
<name>A0ACC1HW86_9FUNG</name>
<gene>
    <name evidence="1" type="ORF">LPJ66_012174</name>
</gene>
<dbReference type="EMBL" id="JANBPG010004260">
    <property type="protein sequence ID" value="KAJ1877104.1"/>
    <property type="molecule type" value="Genomic_DNA"/>
</dbReference>
<organism evidence="1 2">
    <name type="scientific">Kickxella alabastrina</name>
    <dbReference type="NCBI Taxonomy" id="61397"/>
    <lineage>
        <taxon>Eukaryota</taxon>
        <taxon>Fungi</taxon>
        <taxon>Fungi incertae sedis</taxon>
        <taxon>Zoopagomycota</taxon>
        <taxon>Kickxellomycotina</taxon>
        <taxon>Kickxellomycetes</taxon>
        <taxon>Kickxellales</taxon>
        <taxon>Kickxellaceae</taxon>
        <taxon>Kickxella</taxon>
    </lineage>
</organism>
<comment type="caution">
    <text evidence="1">The sequence shown here is derived from an EMBL/GenBank/DDBJ whole genome shotgun (WGS) entry which is preliminary data.</text>
</comment>
<feature type="non-terminal residue" evidence="1">
    <location>
        <position position="348"/>
    </location>
</feature>
<evidence type="ECO:0000313" key="1">
    <source>
        <dbReference type="EMBL" id="KAJ1877104.1"/>
    </source>
</evidence>
<sequence>MEDIMARISASDSPRTTLFDVLDAEMLAGSPLVRIRSVAVRQCPLPDGRMVNVIVGSSPLESRLVVDSAVTTLSARIYEQVDATFAALVPGAPPITESDTIRVDIERIMQFAHAIELRTPAKHKGGFSWIARSQADKPSADGDAAEWQAVMAQLMDDVAEHLSVLEDETSLCGDAEQRRRTGVALAECVEKLALETVHLQVFSPPFSDDAAQDQRFASKVAALNLAGITLDHLGLTAKTLDGRRDLARICADTGDLLARMDRVKSPAEKLKLIVDAHRRIVDRMQKAEAGLSADSILPVLIFAMVRANPPRFVSNLRFVQRFRTRALMAPQVEYCMTNAVAAVSFVDS</sequence>
<keyword evidence="2" id="KW-1185">Reference proteome</keyword>
<reference evidence="1" key="1">
    <citation type="submission" date="2022-07" db="EMBL/GenBank/DDBJ databases">
        <title>Phylogenomic reconstructions and comparative analyses of Kickxellomycotina fungi.</title>
        <authorList>
            <person name="Reynolds N.K."/>
            <person name="Stajich J.E."/>
            <person name="Barry K."/>
            <person name="Grigoriev I.V."/>
            <person name="Crous P."/>
            <person name="Smith M.E."/>
        </authorList>
    </citation>
    <scope>NUCLEOTIDE SEQUENCE</scope>
    <source>
        <strain evidence="1">Benny 63K</strain>
    </source>
</reference>